<name>A0A381S5P0_9ZZZZ</name>
<dbReference type="Gene3D" id="3.10.20.70">
    <property type="entry name" value="Glutamine synthetase, N-terminal domain"/>
    <property type="match status" value="1"/>
</dbReference>
<dbReference type="AlphaFoldDB" id="A0A381S5P0"/>
<dbReference type="SUPFAM" id="SSF54368">
    <property type="entry name" value="Glutamine synthetase, N-terminal domain"/>
    <property type="match status" value="1"/>
</dbReference>
<accession>A0A381S5P0</accession>
<feature type="non-terminal residue" evidence="1">
    <location>
        <position position="45"/>
    </location>
</feature>
<organism evidence="1">
    <name type="scientific">marine metagenome</name>
    <dbReference type="NCBI Taxonomy" id="408172"/>
    <lineage>
        <taxon>unclassified sequences</taxon>
        <taxon>metagenomes</taxon>
        <taxon>ecological metagenomes</taxon>
    </lineage>
</organism>
<sequence>MTPDELKGRIAEDGVEFIYAMFVEMHGKPCAKLVPVSAIDDLLEV</sequence>
<dbReference type="GO" id="GO:0004356">
    <property type="term" value="F:glutamine synthetase activity"/>
    <property type="evidence" value="ECO:0007669"/>
    <property type="project" value="InterPro"/>
</dbReference>
<evidence type="ECO:0008006" key="2">
    <source>
        <dbReference type="Google" id="ProtNLM"/>
    </source>
</evidence>
<proteinExistence type="predicted"/>
<evidence type="ECO:0000313" key="1">
    <source>
        <dbReference type="EMBL" id="SUZ98789.1"/>
    </source>
</evidence>
<dbReference type="EMBL" id="UINC01002638">
    <property type="protein sequence ID" value="SUZ98789.1"/>
    <property type="molecule type" value="Genomic_DNA"/>
</dbReference>
<protein>
    <recommendedName>
        <fullName evidence="2">GS beta-grasp domain-containing protein</fullName>
    </recommendedName>
</protein>
<dbReference type="GO" id="GO:0006542">
    <property type="term" value="P:glutamine biosynthetic process"/>
    <property type="evidence" value="ECO:0007669"/>
    <property type="project" value="InterPro"/>
</dbReference>
<gene>
    <name evidence="1" type="ORF">METZ01_LOCUS51643</name>
</gene>
<reference evidence="1" key="1">
    <citation type="submission" date="2018-05" db="EMBL/GenBank/DDBJ databases">
        <authorList>
            <person name="Lanie J.A."/>
            <person name="Ng W.-L."/>
            <person name="Kazmierczak K.M."/>
            <person name="Andrzejewski T.M."/>
            <person name="Davidsen T.M."/>
            <person name="Wayne K.J."/>
            <person name="Tettelin H."/>
            <person name="Glass J.I."/>
            <person name="Rusch D."/>
            <person name="Podicherti R."/>
            <person name="Tsui H.-C.T."/>
            <person name="Winkler M.E."/>
        </authorList>
    </citation>
    <scope>NUCLEOTIDE SEQUENCE</scope>
</reference>
<dbReference type="InterPro" id="IPR036651">
    <property type="entry name" value="Gln_synt_N_sf"/>
</dbReference>